<dbReference type="EMBL" id="PFWP01000034">
    <property type="protein sequence ID" value="PJA49726.1"/>
    <property type="molecule type" value="Genomic_DNA"/>
</dbReference>
<sequence>MSWLFEPMKDVAVNEKRRGGDKQPAIRRCPNGETPSFEDFVSFGTGGEPSELKHLSKMRKRNRV</sequence>
<gene>
    <name evidence="2" type="ORF">CO169_01305</name>
</gene>
<accession>A0A2M7XLR4</accession>
<feature type="compositionally biased region" description="Basic residues" evidence="1">
    <location>
        <begin position="55"/>
        <end position="64"/>
    </location>
</feature>
<dbReference type="Proteomes" id="UP000230062">
    <property type="component" value="Unassembled WGS sequence"/>
</dbReference>
<proteinExistence type="predicted"/>
<feature type="region of interest" description="Disordered" evidence="1">
    <location>
        <begin position="15"/>
        <end position="64"/>
    </location>
</feature>
<evidence type="ECO:0000256" key="1">
    <source>
        <dbReference type="SAM" id="MobiDB-lite"/>
    </source>
</evidence>
<protein>
    <submittedName>
        <fullName evidence="2">Uncharacterized protein</fullName>
    </submittedName>
</protein>
<reference evidence="3" key="1">
    <citation type="submission" date="2017-09" db="EMBL/GenBank/DDBJ databases">
        <title>Depth-based differentiation of microbial function through sediment-hosted aquifers and enrichment of novel symbionts in the deep terrestrial subsurface.</title>
        <authorList>
            <person name="Probst A.J."/>
            <person name="Ladd B."/>
            <person name="Jarett J.K."/>
            <person name="Geller-Mcgrath D.E."/>
            <person name="Sieber C.M.K."/>
            <person name="Emerson J.B."/>
            <person name="Anantharaman K."/>
            <person name="Thomas B.C."/>
            <person name="Malmstrom R."/>
            <person name="Stieglmeier M."/>
            <person name="Klingl A."/>
            <person name="Woyke T."/>
            <person name="Ryan C.M."/>
            <person name="Banfield J.F."/>
        </authorList>
    </citation>
    <scope>NUCLEOTIDE SEQUENCE [LARGE SCALE GENOMIC DNA]</scope>
</reference>
<name>A0A2M7XLR4_9BACT</name>
<evidence type="ECO:0000313" key="2">
    <source>
        <dbReference type="EMBL" id="PJA49726.1"/>
    </source>
</evidence>
<dbReference type="AlphaFoldDB" id="A0A2M7XLR4"/>
<evidence type="ECO:0000313" key="3">
    <source>
        <dbReference type="Proteomes" id="UP000230062"/>
    </source>
</evidence>
<organism evidence="2 3">
    <name type="scientific">Candidatus Shapirobacteria bacterium CG_4_9_14_3_um_filter_39_13</name>
    <dbReference type="NCBI Taxonomy" id="1974479"/>
    <lineage>
        <taxon>Bacteria</taxon>
        <taxon>Candidatus Shapironibacteriota</taxon>
    </lineage>
</organism>
<comment type="caution">
    <text evidence="2">The sequence shown here is derived from an EMBL/GenBank/DDBJ whole genome shotgun (WGS) entry which is preliminary data.</text>
</comment>